<organism evidence="7 8">
    <name type="scientific">Candidatus Ornithocaccomicrobium faecavium</name>
    <dbReference type="NCBI Taxonomy" id="2840890"/>
    <lineage>
        <taxon>Bacteria</taxon>
        <taxon>Bacillati</taxon>
        <taxon>Bacillota</taxon>
        <taxon>Clostridia</taxon>
        <taxon>Candidatus Ornithocaccomicrobium</taxon>
    </lineage>
</organism>
<proteinExistence type="inferred from homology"/>
<evidence type="ECO:0000313" key="8">
    <source>
        <dbReference type="Proteomes" id="UP000886884"/>
    </source>
</evidence>
<evidence type="ECO:0000259" key="5">
    <source>
        <dbReference type="Pfam" id="PF00535"/>
    </source>
</evidence>
<dbReference type="AlphaFoldDB" id="A0A9D1TBG4"/>
<feature type="transmembrane region" description="Helical" evidence="4">
    <location>
        <begin position="358"/>
        <end position="380"/>
    </location>
</feature>
<evidence type="ECO:0000256" key="2">
    <source>
        <dbReference type="ARBA" id="ARBA00022676"/>
    </source>
</evidence>
<keyword evidence="4" id="KW-1133">Transmembrane helix</keyword>
<evidence type="ECO:0000259" key="6">
    <source>
        <dbReference type="Pfam" id="PF13632"/>
    </source>
</evidence>
<evidence type="ECO:0000256" key="3">
    <source>
        <dbReference type="ARBA" id="ARBA00022679"/>
    </source>
</evidence>
<dbReference type="InterPro" id="IPR001173">
    <property type="entry name" value="Glyco_trans_2-like"/>
</dbReference>
<keyword evidence="2" id="KW-0328">Glycosyltransferase</keyword>
<keyword evidence="3" id="KW-0808">Transferase</keyword>
<dbReference type="EMBL" id="DVOT01000026">
    <property type="protein sequence ID" value="HIV26606.1"/>
    <property type="molecule type" value="Genomic_DNA"/>
</dbReference>
<dbReference type="Proteomes" id="UP000886884">
    <property type="component" value="Unassembled WGS sequence"/>
</dbReference>
<dbReference type="CDD" id="cd06423">
    <property type="entry name" value="CESA_like"/>
    <property type="match status" value="1"/>
</dbReference>
<evidence type="ECO:0000256" key="4">
    <source>
        <dbReference type="SAM" id="Phobius"/>
    </source>
</evidence>
<reference evidence="7" key="1">
    <citation type="submission" date="2020-10" db="EMBL/GenBank/DDBJ databases">
        <authorList>
            <person name="Gilroy R."/>
        </authorList>
    </citation>
    <scope>NUCLEOTIDE SEQUENCE</scope>
    <source>
        <strain evidence="7">CHK183-6373</strain>
    </source>
</reference>
<evidence type="ECO:0000256" key="1">
    <source>
        <dbReference type="ARBA" id="ARBA00006739"/>
    </source>
</evidence>
<dbReference type="Gene3D" id="3.90.550.10">
    <property type="entry name" value="Spore Coat Polysaccharide Biosynthesis Protein SpsA, Chain A"/>
    <property type="match status" value="1"/>
</dbReference>
<gene>
    <name evidence="7" type="ORF">IAA64_01435</name>
</gene>
<reference evidence="7" key="2">
    <citation type="journal article" date="2021" name="PeerJ">
        <title>Extensive microbial diversity within the chicken gut microbiome revealed by metagenomics and culture.</title>
        <authorList>
            <person name="Gilroy R."/>
            <person name="Ravi A."/>
            <person name="Getino M."/>
            <person name="Pursley I."/>
            <person name="Horton D.L."/>
            <person name="Alikhan N.F."/>
            <person name="Baker D."/>
            <person name="Gharbi K."/>
            <person name="Hall N."/>
            <person name="Watson M."/>
            <person name="Adriaenssens E.M."/>
            <person name="Foster-Nyarko E."/>
            <person name="Jarju S."/>
            <person name="Secka A."/>
            <person name="Antonio M."/>
            <person name="Oren A."/>
            <person name="Chaudhuri R.R."/>
            <person name="La Ragione R."/>
            <person name="Hildebrand F."/>
            <person name="Pallen M.J."/>
        </authorList>
    </citation>
    <scope>NUCLEOTIDE SEQUENCE</scope>
    <source>
        <strain evidence="7">CHK183-6373</strain>
    </source>
</reference>
<feature type="transmembrane region" description="Helical" evidence="4">
    <location>
        <begin position="421"/>
        <end position="443"/>
    </location>
</feature>
<dbReference type="PANTHER" id="PTHR43630:SF1">
    <property type="entry name" value="POLY-BETA-1,6-N-ACETYL-D-GLUCOSAMINE SYNTHASE"/>
    <property type="match status" value="1"/>
</dbReference>
<dbReference type="InterPro" id="IPR029044">
    <property type="entry name" value="Nucleotide-diphossugar_trans"/>
</dbReference>
<comment type="caution">
    <text evidence="7">The sequence shown here is derived from an EMBL/GenBank/DDBJ whole genome shotgun (WGS) entry which is preliminary data.</text>
</comment>
<evidence type="ECO:0000313" key="7">
    <source>
        <dbReference type="EMBL" id="HIV26606.1"/>
    </source>
</evidence>
<keyword evidence="4" id="KW-0472">Membrane</keyword>
<sequence>MNGWVEIFLRGVGTFFLLYLILYATYLFLSVLVGAWRLYQHDRMAQIRNELRHDYYVPISVLVPAYNEEVTIVDSVRSLMDLDYRLYEIIVIDDGSKDETAARLIEAFSMRRVERPVHLRLKCRPLKAVYEAPGTKVKLTLVRKENGGKGDSLNMGINVSRYPYFLCMDADSLLQKDSLEKIAQPVLEDDCVVAVGGLIRVAQCVEMENGEVVGYHLPANPVTCMQVMEYDRSFLASRILMDQFNGNLIISGAFGLFKKETVVAAGGYDAGTLGEDMELVVKLHVYCRNNQQKYTIRYEPNAVCWSQAPTSLKDLMKQRRRWHLVLFQSMVLHRQIFANPRFGLVSWISYMYYLLFELLSPAIEVFGILTMVLAACFGFLNVPFMLRYFPFYAAYGAAMTMTAFFQRIYTQNLRITLLDAARALAMCFMESLFFRYVLSFVRVTSFIGYKRKKNQWGAIKRVKQQEWKA</sequence>
<dbReference type="SUPFAM" id="SSF53448">
    <property type="entry name" value="Nucleotide-diphospho-sugar transferases"/>
    <property type="match status" value="1"/>
</dbReference>
<feature type="domain" description="Glycosyltransferase 2-like" evidence="6">
    <location>
        <begin position="164"/>
        <end position="386"/>
    </location>
</feature>
<protein>
    <submittedName>
        <fullName evidence="7">Glycosyltransferase family 2 protein</fullName>
    </submittedName>
</protein>
<keyword evidence="4" id="KW-0812">Transmembrane</keyword>
<dbReference type="Pfam" id="PF13632">
    <property type="entry name" value="Glyco_trans_2_3"/>
    <property type="match status" value="1"/>
</dbReference>
<feature type="domain" description="Glycosyltransferase 2-like" evidence="5">
    <location>
        <begin position="60"/>
        <end position="107"/>
    </location>
</feature>
<name>A0A9D1TBG4_9FIRM</name>
<feature type="transmembrane region" description="Helical" evidence="4">
    <location>
        <begin position="392"/>
        <end position="409"/>
    </location>
</feature>
<dbReference type="Pfam" id="PF00535">
    <property type="entry name" value="Glycos_transf_2"/>
    <property type="match status" value="1"/>
</dbReference>
<dbReference type="GO" id="GO:0016757">
    <property type="term" value="F:glycosyltransferase activity"/>
    <property type="evidence" value="ECO:0007669"/>
    <property type="project" value="UniProtKB-KW"/>
</dbReference>
<comment type="similarity">
    <text evidence="1">Belongs to the glycosyltransferase 2 family.</text>
</comment>
<dbReference type="PANTHER" id="PTHR43630">
    <property type="entry name" value="POLY-BETA-1,6-N-ACETYL-D-GLUCOSAMINE SYNTHASE"/>
    <property type="match status" value="1"/>
</dbReference>
<feature type="transmembrane region" description="Helical" evidence="4">
    <location>
        <begin position="16"/>
        <end position="39"/>
    </location>
</feature>
<accession>A0A9D1TBG4</accession>